<dbReference type="RefSeq" id="WP_141254274.1">
    <property type="nucleotide sequence ID" value="NZ_BJMH01000061.1"/>
</dbReference>
<protein>
    <submittedName>
        <fullName evidence="1">Uncharacterized protein</fullName>
    </submittedName>
</protein>
<dbReference type="Proteomes" id="UP000316882">
    <property type="component" value="Unassembled WGS sequence"/>
</dbReference>
<accession>A0A4Y3PMU4</accession>
<dbReference type="AlphaFoldDB" id="A0A4Y3PMU4"/>
<gene>
    <name evidence="1" type="ORF">BPA01_54420</name>
</gene>
<proteinExistence type="predicted"/>
<organism evidence="1 2">
    <name type="scientific">Brevibacillus parabrevis</name>
    <dbReference type="NCBI Taxonomy" id="54914"/>
    <lineage>
        <taxon>Bacteria</taxon>
        <taxon>Bacillati</taxon>
        <taxon>Bacillota</taxon>
        <taxon>Bacilli</taxon>
        <taxon>Bacillales</taxon>
        <taxon>Paenibacillaceae</taxon>
        <taxon>Brevibacillus</taxon>
    </lineage>
</organism>
<name>A0A4Y3PMU4_BREPA</name>
<comment type="caution">
    <text evidence="1">The sequence shown here is derived from an EMBL/GenBank/DDBJ whole genome shotgun (WGS) entry which is preliminary data.</text>
</comment>
<dbReference type="EMBL" id="BJMH01000061">
    <property type="protein sequence ID" value="GEB35862.1"/>
    <property type="molecule type" value="Genomic_DNA"/>
</dbReference>
<evidence type="ECO:0000313" key="2">
    <source>
        <dbReference type="Proteomes" id="UP000316882"/>
    </source>
</evidence>
<evidence type="ECO:0000313" key="1">
    <source>
        <dbReference type="EMBL" id="GEB35862.1"/>
    </source>
</evidence>
<keyword evidence="2" id="KW-1185">Reference proteome</keyword>
<sequence length="96" mass="10638">MRQLAVNANLTVDHLSTSFLYLGVSETTTSLWEVPHPVQNEQGQMPKDKTKPVAINMNPGDLPRYEVTLNQNDGLVFEYGHNPREAEESICPLGGS</sequence>
<reference evidence="1 2" key="1">
    <citation type="submission" date="2019-06" db="EMBL/GenBank/DDBJ databases">
        <title>Whole genome shotgun sequence of Brevibacillus parabrevis NBRC 12334.</title>
        <authorList>
            <person name="Hosoyama A."/>
            <person name="Uohara A."/>
            <person name="Ohji S."/>
            <person name="Ichikawa N."/>
        </authorList>
    </citation>
    <scope>NUCLEOTIDE SEQUENCE [LARGE SCALE GENOMIC DNA]</scope>
    <source>
        <strain evidence="1 2">NBRC 12334</strain>
    </source>
</reference>